<dbReference type="SUPFAM" id="SSF53335">
    <property type="entry name" value="S-adenosyl-L-methionine-dependent methyltransferases"/>
    <property type="match status" value="1"/>
</dbReference>
<evidence type="ECO:0000313" key="8">
    <source>
        <dbReference type="Proteomes" id="UP000001784"/>
    </source>
</evidence>
<dbReference type="OrthoDB" id="9808140at2"/>
<evidence type="ECO:0000313" key="7">
    <source>
        <dbReference type="EMBL" id="ABK18946.1"/>
    </source>
</evidence>
<dbReference type="HOGENOM" id="CLU_037990_0_0_7"/>
<dbReference type="GO" id="GO:0043770">
    <property type="term" value="F:demethylmenaquinone methyltransferase activity"/>
    <property type="evidence" value="ECO:0007669"/>
    <property type="project" value="UniProtKB-UniRule"/>
</dbReference>
<dbReference type="InterPro" id="IPR029063">
    <property type="entry name" value="SAM-dependent_MTases_sf"/>
</dbReference>
<evidence type="ECO:0000256" key="2">
    <source>
        <dbReference type="ARBA" id="ARBA00022603"/>
    </source>
</evidence>
<organism evidence="7 8">
    <name type="scientific">Syntrophobacter fumaroxidans (strain DSM 10017 / MPOB)</name>
    <dbReference type="NCBI Taxonomy" id="335543"/>
    <lineage>
        <taxon>Bacteria</taxon>
        <taxon>Pseudomonadati</taxon>
        <taxon>Thermodesulfobacteriota</taxon>
        <taxon>Syntrophobacteria</taxon>
        <taxon>Syntrophobacterales</taxon>
        <taxon>Syntrophobacteraceae</taxon>
        <taxon>Syntrophobacter</taxon>
    </lineage>
</organism>
<evidence type="ECO:0000256" key="4">
    <source>
        <dbReference type="ARBA" id="ARBA00022691"/>
    </source>
</evidence>
<comment type="catalytic activity">
    <reaction evidence="5">
        <text>a 2-demethylmenaquinol + S-adenosyl-L-methionine = a menaquinol + S-adenosyl-L-homocysteine + H(+)</text>
        <dbReference type="Rhea" id="RHEA:42640"/>
        <dbReference type="Rhea" id="RHEA-COMP:9539"/>
        <dbReference type="Rhea" id="RHEA-COMP:9563"/>
        <dbReference type="ChEBI" id="CHEBI:15378"/>
        <dbReference type="ChEBI" id="CHEBI:18151"/>
        <dbReference type="ChEBI" id="CHEBI:55437"/>
        <dbReference type="ChEBI" id="CHEBI:57856"/>
        <dbReference type="ChEBI" id="CHEBI:59789"/>
        <dbReference type="EC" id="2.1.1.163"/>
    </reaction>
</comment>
<dbReference type="Pfam" id="PF01209">
    <property type="entry name" value="Ubie_methyltran"/>
    <property type="match status" value="1"/>
</dbReference>
<dbReference type="EMBL" id="CP000478">
    <property type="protein sequence ID" value="ABK18946.1"/>
    <property type="molecule type" value="Genomic_DNA"/>
</dbReference>
<evidence type="ECO:0000256" key="3">
    <source>
        <dbReference type="ARBA" id="ARBA00022679"/>
    </source>
</evidence>
<accession>A0LNE4</accession>
<dbReference type="Proteomes" id="UP000001784">
    <property type="component" value="Chromosome"/>
</dbReference>
<dbReference type="AlphaFoldDB" id="A0LNE4"/>
<dbReference type="GO" id="GO:0009234">
    <property type="term" value="P:menaquinone biosynthetic process"/>
    <property type="evidence" value="ECO:0007669"/>
    <property type="project" value="UniProtKB-UniRule"/>
</dbReference>
<dbReference type="CDD" id="cd02440">
    <property type="entry name" value="AdoMet_MTases"/>
    <property type="match status" value="1"/>
</dbReference>
<dbReference type="UniPathway" id="UPA00079">
    <property type="reaction ID" value="UER00169"/>
</dbReference>
<dbReference type="InterPro" id="IPR004033">
    <property type="entry name" value="UbiE/COQ5_MeTrFase"/>
</dbReference>
<gene>
    <name evidence="5" type="primary">menG</name>
    <name evidence="7" type="ordered locus">Sfum_3273</name>
</gene>
<comment type="similarity">
    <text evidence="5">Belongs to the class I-like SAM-binding methyltransferase superfamily. MenG/UbiE family.</text>
</comment>
<dbReference type="PANTHER" id="PTHR43591">
    <property type="entry name" value="METHYLTRANSFERASE"/>
    <property type="match status" value="1"/>
</dbReference>
<dbReference type="PROSITE" id="PS01184">
    <property type="entry name" value="UBIE_2"/>
    <property type="match status" value="1"/>
</dbReference>
<dbReference type="GO" id="GO:0032259">
    <property type="term" value="P:methylation"/>
    <property type="evidence" value="ECO:0007669"/>
    <property type="project" value="UniProtKB-KW"/>
</dbReference>
<keyword evidence="8" id="KW-1185">Reference proteome</keyword>
<feature type="binding site" evidence="5">
    <location>
        <position position="89"/>
    </location>
    <ligand>
        <name>S-adenosyl-L-methionine</name>
        <dbReference type="ChEBI" id="CHEBI:59789"/>
    </ligand>
</feature>
<dbReference type="InterPro" id="IPR023576">
    <property type="entry name" value="UbiE/COQ5_MeTrFase_CS"/>
</dbReference>
<dbReference type="KEGG" id="sfu:Sfum_3273"/>
<comment type="pathway">
    <text evidence="5">Quinol/quinone metabolism; menaquinone biosynthesis; menaquinol from 1,4-dihydroxy-2-naphthoate: step 2/2.</text>
</comment>
<keyword evidence="4 5" id="KW-0949">S-adenosyl-L-methionine</keyword>
<evidence type="ECO:0000256" key="6">
    <source>
        <dbReference type="SAM" id="MobiDB-lite"/>
    </source>
</evidence>
<dbReference type="RefSeq" id="WP_011700071.1">
    <property type="nucleotide sequence ID" value="NC_008554.1"/>
</dbReference>
<dbReference type="InParanoid" id="A0LNE4"/>
<dbReference type="EC" id="2.1.1.163" evidence="5"/>
<proteinExistence type="inferred from homology"/>
<dbReference type="FunCoup" id="A0LNE4">
    <property type="interactions" value="454"/>
</dbReference>
<dbReference type="PROSITE" id="PS01183">
    <property type="entry name" value="UBIE_1"/>
    <property type="match status" value="1"/>
</dbReference>
<feature type="region of interest" description="Disordered" evidence="6">
    <location>
        <begin position="1"/>
        <end position="20"/>
    </location>
</feature>
<keyword evidence="3 5" id="KW-0808">Transferase</keyword>
<comment type="function">
    <text evidence="5">Methyltransferase required for the conversion of demethylmenaquinol (DMKH2) to menaquinol (MKH2).</text>
</comment>
<evidence type="ECO:0000256" key="1">
    <source>
        <dbReference type="ARBA" id="ARBA00022428"/>
    </source>
</evidence>
<evidence type="ECO:0000256" key="5">
    <source>
        <dbReference type="HAMAP-Rule" id="MF_01813"/>
    </source>
</evidence>
<name>A0LNE4_SYNFM</name>
<comment type="caution">
    <text evidence="5">Lacks conserved residue(s) required for the propagation of feature annotation.</text>
</comment>
<dbReference type="NCBIfam" id="NF001244">
    <property type="entry name" value="PRK00216.1-5"/>
    <property type="match status" value="1"/>
</dbReference>
<dbReference type="Gene3D" id="3.40.50.150">
    <property type="entry name" value="Vaccinia Virus protein VP39"/>
    <property type="match status" value="1"/>
</dbReference>
<sequence>MRNASSPAPERRHDVPPESVPGAAHFGFVAVPESEKVNLVRRHFNTVAPKYDFMNTLLSFGVHYAWKRIAVGMMDLKEGDRVIDVCGGTADLALMAARRIGPSGRVFLYDINWAMMVTGRPKVESSPYHNRIVYTQGDAESISFADNSLDGAMVGFGIRNLTHMERGFREMHRVLRPGGKLMCLEFSEPVTPWFRFLYDFYSFRIMPALGRLLAGSRLAYTYLPESIRLFPGPGELKSKLESIGFIDVRYRLLTNGIAAVHVGVKA</sequence>
<dbReference type="NCBIfam" id="TIGR01934">
    <property type="entry name" value="MenG_MenH_UbiE"/>
    <property type="match status" value="1"/>
</dbReference>
<dbReference type="GO" id="GO:0008425">
    <property type="term" value="F:2-methoxy-6-polyprenyl-1,4-benzoquinol methyltransferase activity"/>
    <property type="evidence" value="ECO:0007669"/>
    <property type="project" value="TreeGrafter"/>
</dbReference>
<keyword evidence="2 5" id="KW-0489">Methyltransferase</keyword>
<dbReference type="eggNOG" id="COG2226">
    <property type="taxonomic scope" value="Bacteria"/>
</dbReference>
<dbReference type="PANTHER" id="PTHR43591:SF24">
    <property type="entry name" value="2-METHOXY-6-POLYPRENYL-1,4-BENZOQUINOL METHYLASE, MITOCHONDRIAL"/>
    <property type="match status" value="1"/>
</dbReference>
<dbReference type="UniPathway" id="UPA00232"/>
<keyword evidence="1 5" id="KW-0474">Menaquinone biosynthesis</keyword>
<reference evidence="7 8" key="1">
    <citation type="submission" date="2006-10" db="EMBL/GenBank/DDBJ databases">
        <title>Complete sequence of Syntrophobacter fumaroxidans MPOB.</title>
        <authorList>
            <consortium name="US DOE Joint Genome Institute"/>
            <person name="Copeland A."/>
            <person name="Lucas S."/>
            <person name="Lapidus A."/>
            <person name="Barry K."/>
            <person name="Detter J.C."/>
            <person name="Glavina del Rio T."/>
            <person name="Hammon N."/>
            <person name="Israni S."/>
            <person name="Pitluck S."/>
            <person name="Goltsman E.G."/>
            <person name="Martinez M."/>
            <person name="Schmutz J."/>
            <person name="Larimer F."/>
            <person name="Land M."/>
            <person name="Hauser L."/>
            <person name="Kyrpides N."/>
            <person name="Kim E."/>
            <person name="Boone D.R."/>
            <person name="Brockman F."/>
            <person name="Culley D."/>
            <person name="Ferry J."/>
            <person name="Gunsalus R."/>
            <person name="McInerney M.J."/>
            <person name="Morrison M."/>
            <person name="Plugge C."/>
            <person name="Rohlin L."/>
            <person name="Scholten J."/>
            <person name="Sieber J."/>
            <person name="Stams A.J.M."/>
            <person name="Worm P."/>
            <person name="Henstra A.M."/>
            <person name="Richardson P."/>
        </authorList>
    </citation>
    <scope>NUCLEOTIDE SEQUENCE [LARGE SCALE GENOMIC DNA]</scope>
    <source>
        <strain evidence="8">DSM 10017 / MPOB</strain>
    </source>
</reference>
<protein>
    <recommendedName>
        <fullName evidence="5">Demethylmenaquinone methyltransferase</fullName>
        <ecNumber evidence="5">2.1.1.163</ecNumber>
    </recommendedName>
</protein>
<feature type="binding site" evidence="5">
    <location>
        <begin position="138"/>
        <end position="139"/>
    </location>
    <ligand>
        <name>S-adenosyl-L-methionine</name>
        <dbReference type="ChEBI" id="CHEBI:59789"/>
    </ligand>
</feature>
<dbReference type="HAMAP" id="MF_01813">
    <property type="entry name" value="MenG_UbiE_methyltr"/>
    <property type="match status" value="1"/>
</dbReference>
<dbReference type="PROSITE" id="PS51608">
    <property type="entry name" value="SAM_MT_UBIE"/>
    <property type="match status" value="1"/>
</dbReference>
<feature type="binding site" evidence="5">
    <location>
        <position position="110"/>
    </location>
    <ligand>
        <name>S-adenosyl-L-methionine</name>
        <dbReference type="ChEBI" id="CHEBI:59789"/>
    </ligand>
</feature>
<dbReference type="STRING" id="335543.Sfum_3273"/>